<protein>
    <submittedName>
        <fullName evidence="1">Uncharacterized protein</fullName>
    </submittedName>
</protein>
<proteinExistence type="predicted"/>
<keyword evidence="2" id="KW-1185">Reference proteome</keyword>
<evidence type="ECO:0000313" key="2">
    <source>
        <dbReference type="Proteomes" id="UP001153148"/>
    </source>
</evidence>
<organism evidence="1 2">
    <name type="scientific">Timema podura</name>
    <name type="common">Walking stick</name>
    <dbReference type="NCBI Taxonomy" id="61482"/>
    <lineage>
        <taxon>Eukaryota</taxon>
        <taxon>Metazoa</taxon>
        <taxon>Ecdysozoa</taxon>
        <taxon>Arthropoda</taxon>
        <taxon>Hexapoda</taxon>
        <taxon>Insecta</taxon>
        <taxon>Pterygota</taxon>
        <taxon>Neoptera</taxon>
        <taxon>Polyneoptera</taxon>
        <taxon>Phasmatodea</taxon>
        <taxon>Timematodea</taxon>
        <taxon>Timematoidea</taxon>
        <taxon>Timematidae</taxon>
        <taxon>Timema</taxon>
    </lineage>
</organism>
<sequence>MSKRLQLFPVFFYETPLTKCSVGLNSYNSHRRCKFSYYGYRRSYQTKPRRRHSCENHRVNESMDVFETCFSSVLSRRACAKDAPGSTLGESSFEVYPHLRRESGKASWKNQLQYTRPESNHDLPVIGSIVYCESSALDHATPKAALYCTLSVTRPDDGVIRRNMSSLSQELQQTFKKRNQNFR</sequence>
<accession>A0ABN7NMP4</accession>
<gene>
    <name evidence="1" type="ORF">TPAB3V08_LOCUS1336</name>
</gene>
<reference evidence="1" key="1">
    <citation type="submission" date="2021-03" db="EMBL/GenBank/DDBJ databases">
        <authorList>
            <person name="Tran Van P."/>
        </authorList>
    </citation>
    <scope>NUCLEOTIDE SEQUENCE</scope>
</reference>
<dbReference type="Proteomes" id="UP001153148">
    <property type="component" value="Unassembled WGS sequence"/>
</dbReference>
<evidence type="ECO:0000313" key="1">
    <source>
        <dbReference type="EMBL" id="CAG2054303.1"/>
    </source>
</evidence>
<comment type="caution">
    <text evidence="1">The sequence shown here is derived from an EMBL/GenBank/DDBJ whole genome shotgun (WGS) entry which is preliminary data.</text>
</comment>
<dbReference type="EMBL" id="CAJPIN010001197">
    <property type="protein sequence ID" value="CAG2054303.1"/>
    <property type="molecule type" value="Genomic_DNA"/>
</dbReference>
<name>A0ABN7NMP4_TIMPD</name>